<dbReference type="RefSeq" id="WP_344655506.1">
    <property type="nucleotide sequence ID" value="NZ_BAAAQM010000003.1"/>
</dbReference>
<feature type="transmembrane region" description="Helical" evidence="1">
    <location>
        <begin position="169"/>
        <end position="193"/>
    </location>
</feature>
<dbReference type="Gene3D" id="3.40.50.300">
    <property type="entry name" value="P-loop containing nucleotide triphosphate hydrolases"/>
    <property type="match status" value="1"/>
</dbReference>
<dbReference type="Pfam" id="PF01580">
    <property type="entry name" value="FtsK_SpoIIIE"/>
    <property type="match status" value="1"/>
</dbReference>
<evidence type="ECO:0000313" key="4">
    <source>
        <dbReference type="Proteomes" id="UP001499854"/>
    </source>
</evidence>
<keyword evidence="1" id="KW-1133">Transmembrane helix</keyword>
<keyword evidence="3" id="KW-0132">Cell division</keyword>
<dbReference type="Proteomes" id="UP001499854">
    <property type="component" value="Unassembled WGS sequence"/>
</dbReference>
<protein>
    <submittedName>
        <fullName evidence="3">Cell division protein FtsK</fullName>
    </submittedName>
</protein>
<dbReference type="EMBL" id="BAAAQM010000003">
    <property type="protein sequence ID" value="GAA1954666.1"/>
    <property type="molecule type" value="Genomic_DNA"/>
</dbReference>
<keyword evidence="1" id="KW-0472">Membrane</keyword>
<keyword evidence="3" id="KW-0131">Cell cycle</keyword>
<accession>A0ABN2QME1</accession>
<sequence length="763" mass="82656">MTETYEHDNYEPKGARVIAFPTRGADGDDGLGVPDWVNADQTAAGGLRLSEAATDSHVIEGVIVDRTAGPSRAQRRIRRRQQLGAARAALSHPAVRGGGRQLVYLALGLRVAGRRYWQSRTTVVHEQMMRSAVARNDHTAALEWEERAAIRRFERHERRMELLSAPVEAARAVFAGTVGGAFLLLVAGIALWLNSGHIADVATPFEVTATVVKTTADILRLTWRPLIALALLASLLGLWQAGRNDRDALPVWLAPAGQLPAADDAYITPSIVVVALRDLGIADLRKAIDKMEDGGAGMLGPISMAGCGVEVDVTLPSGISTDQVVTKRRKLAENMGRHEHELFITVPQGKGQRPVVHLWIADPGALDEPVGESPLVLDPSTVSDFIHGRAPWGQDLRGNKAMVSLYQRHVLVTGLSNQGKTAALRALALWAALDPCVELWIADLKGIGDWSMFKGLATVLIEGPTDAHVLAATQMLEAAEVEMQRRTDVVRESGSAKGITEAMARKRGSGLHPLIVIVDEAQVAYMCPGIEPGDKQKRPLGGQKATSRFFMAARGMHNQGRAANTTLWEGTQDPTDENLPKLVREGAHVRASLVLGTESQSKMALGETPVKKGAAPHKLRQGLDKGTLVVVGDGIDIPVGEPSVNVRTHYIDGDAAWEIAEYAKTLRKQVTTRDSIADDDQDKPDLDVLADVATVINGETRVPKQEVMLRLAEVDDRYREFTDARLKAELEAAGAPQYTYNGVTHVHGDRVREALARRFSATE</sequence>
<keyword evidence="1" id="KW-0812">Transmembrane</keyword>
<evidence type="ECO:0000259" key="2">
    <source>
        <dbReference type="Pfam" id="PF01580"/>
    </source>
</evidence>
<name>A0ABN2QME1_9ACTN</name>
<dbReference type="InterPro" id="IPR002543">
    <property type="entry name" value="FtsK_dom"/>
</dbReference>
<organism evidence="3 4">
    <name type="scientific">Catenulispora subtropica</name>
    <dbReference type="NCBI Taxonomy" id="450798"/>
    <lineage>
        <taxon>Bacteria</taxon>
        <taxon>Bacillati</taxon>
        <taxon>Actinomycetota</taxon>
        <taxon>Actinomycetes</taxon>
        <taxon>Catenulisporales</taxon>
        <taxon>Catenulisporaceae</taxon>
        <taxon>Catenulispora</taxon>
    </lineage>
</organism>
<comment type="caution">
    <text evidence="3">The sequence shown here is derived from an EMBL/GenBank/DDBJ whole genome shotgun (WGS) entry which is preliminary data.</text>
</comment>
<reference evidence="3 4" key="1">
    <citation type="journal article" date="2019" name="Int. J. Syst. Evol. Microbiol.">
        <title>The Global Catalogue of Microorganisms (GCM) 10K type strain sequencing project: providing services to taxonomists for standard genome sequencing and annotation.</title>
        <authorList>
            <consortium name="The Broad Institute Genomics Platform"/>
            <consortium name="The Broad Institute Genome Sequencing Center for Infectious Disease"/>
            <person name="Wu L."/>
            <person name="Ma J."/>
        </authorList>
    </citation>
    <scope>NUCLEOTIDE SEQUENCE [LARGE SCALE GENOMIC DNA]</scope>
    <source>
        <strain evidence="3 4">JCM 16013</strain>
    </source>
</reference>
<feature type="domain" description="FtsK" evidence="2">
    <location>
        <begin position="400"/>
        <end position="500"/>
    </location>
</feature>
<dbReference type="GO" id="GO:0051301">
    <property type="term" value="P:cell division"/>
    <property type="evidence" value="ECO:0007669"/>
    <property type="project" value="UniProtKB-KW"/>
</dbReference>
<gene>
    <name evidence="3" type="ORF">GCM10009838_07730</name>
</gene>
<dbReference type="InterPro" id="IPR027417">
    <property type="entry name" value="P-loop_NTPase"/>
</dbReference>
<evidence type="ECO:0000256" key="1">
    <source>
        <dbReference type="SAM" id="Phobius"/>
    </source>
</evidence>
<evidence type="ECO:0000313" key="3">
    <source>
        <dbReference type="EMBL" id="GAA1954666.1"/>
    </source>
</evidence>
<proteinExistence type="predicted"/>
<keyword evidence="4" id="KW-1185">Reference proteome</keyword>
<dbReference type="SUPFAM" id="SSF52540">
    <property type="entry name" value="P-loop containing nucleoside triphosphate hydrolases"/>
    <property type="match status" value="1"/>
</dbReference>